<proteinExistence type="predicted"/>
<reference evidence="1" key="1">
    <citation type="journal article" date="2021" name="Sci. Adv.">
        <title>The American lobster genome reveals insights on longevity, neural, and immune adaptations.</title>
        <authorList>
            <person name="Polinski J.M."/>
            <person name="Zimin A.V."/>
            <person name="Clark K.F."/>
            <person name="Kohn A.B."/>
            <person name="Sadowski N."/>
            <person name="Timp W."/>
            <person name="Ptitsyn A."/>
            <person name="Khanna P."/>
            <person name="Romanova D.Y."/>
            <person name="Williams P."/>
            <person name="Greenwood S.J."/>
            <person name="Moroz L.L."/>
            <person name="Walt D.R."/>
            <person name="Bodnar A.G."/>
        </authorList>
    </citation>
    <scope>NUCLEOTIDE SEQUENCE</scope>
    <source>
        <strain evidence="1">GMGI-L3</strain>
    </source>
</reference>
<organism evidence="1 2">
    <name type="scientific">Homarus americanus</name>
    <name type="common">American lobster</name>
    <dbReference type="NCBI Taxonomy" id="6706"/>
    <lineage>
        <taxon>Eukaryota</taxon>
        <taxon>Metazoa</taxon>
        <taxon>Ecdysozoa</taxon>
        <taxon>Arthropoda</taxon>
        <taxon>Crustacea</taxon>
        <taxon>Multicrustacea</taxon>
        <taxon>Malacostraca</taxon>
        <taxon>Eumalacostraca</taxon>
        <taxon>Eucarida</taxon>
        <taxon>Decapoda</taxon>
        <taxon>Pleocyemata</taxon>
        <taxon>Astacidea</taxon>
        <taxon>Nephropoidea</taxon>
        <taxon>Nephropidae</taxon>
        <taxon>Homarus</taxon>
    </lineage>
</organism>
<dbReference type="AlphaFoldDB" id="A0A8J5TJF6"/>
<gene>
    <name evidence="1" type="ORF">Hamer_G014593</name>
</gene>
<dbReference type="PANTHER" id="PTHR28653:SF1">
    <property type="entry name" value="ATPASE SWSAP1"/>
    <property type="match status" value="1"/>
</dbReference>
<sequence length="289" mass="32369">MMTGILERVFPLESSLSVMDHHCLSHFSPVPTTCIIGPPHSMKSAILMQAAVTETVEGGCVLYVTPNEFSCPPPSVHGMYQSSPDLMNEINFLDTTTQKVNAARVISLAQEYAEFYTNTRTRDTHSDAEIDLFHQCSVLVSWTKRTSDAMKLNEVEIFAKDFCHHVWTVHVDKAHKSNMKGYDLVSEWTEQTCTISFSASHPSAAEPYILLHEVYLETDEMEEETTQAKVMEGEATQERVMEGEAAQENVMEGEAIQENVIEGEAIQENIMEGEAVQKKVMEGEAVQEK</sequence>
<keyword evidence="2" id="KW-1185">Reference proteome</keyword>
<dbReference type="PANTHER" id="PTHR28653">
    <property type="match status" value="1"/>
</dbReference>
<feature type="non-terminal residue" evidence="1">
    <location>
        <position position="289"/>
    </location>
</feature>
<dbReference type="EMBL" id="JAHLQT010010116">
    <property type="protein sequence ID" value="KAG7173268.1"/>
    <property type="molecule type" value="Genomic_DNA"/>
</dbReference>
<name>A0A8J5TJF6_HOMAM</name>
<protein>
    <submittedName>
        <fullName evidence="1">Uncharacterized protein</fullName>
    </submittedName>
</protein>
<dbReference type="GO" id="GO:0097196">
    <property type="term" value="C:Shu complex"/>
    <property type="evidence" value="ECO:0007669"/>
    <property type="project" value="TreeGrafter"/>
</dbReference>
<comment type="caution">
    <text evidence="1">The sequence shown here is derived from an EMBL/GenBank/DDBJ whole genome shotgun (WGS) entry which is preliminary data.</text>
</comment>
<evidence type="ECO:0000313" key="2">
    <source>
        <dbReference type="Proteomes" id="UP000747542"/>
    </source>
</evidence>
<dbReference type="GO" id="GO:0000724">
    <property type="term" value="P:double-strand break repair via homologous recombination"/>
    <property type="evidence" value="ECO:0007669"/>
    <property type="project" value="TreeGrafter"/>
</dbReference>
<dbReference type="GO" id="GO:0003697">
    <property type="term" value="F:single-stranded DNA binding"/>
    <property type="evidence" value="ECO:0007669"/>
    <property type="project" value="TreeGrafter"/>
</dbReference>
<dbReference type="Proteomes" id="UP000747542">
    <property type="component" value="Unassembled WGS sequence"/>
</dbReference>
<evidence type="ECO:0000313" key="1">
    <source>
        <dbReference type="EMBL" id="KAG7173268.1"/>
    </source>
</evidence>
<accession>A0A8J5TJF6</accession>